<dbReference type="InterPro" id="IPR036986">
    <property type="entry name" value="S4_RNA-bd_sf"/>
</dbReference>
<comment type="caution">
    <text evidence="8">The sequence shown here is derived from an EMBL/GenBank/DDBJ whole genome shotgun (WGS) entry which is preliminary data.</text>
</comment>
<protein>
    <recommendedName>
        <fullName evidence="6">Pseudouridine synthase</fullName>
        <ecNumber evidence="6">5.4.99.-</ecNumber>
    </recommendedName>
</protein>
<evidence type="ECO:0000256" key="4">
    <source>
        <dbReference type="PIRSR" id="PIRSR606225-1"/>
    </source>
</evidence>
<dbReference type="PANTHER" id="PTHR21600">
    <property type="entry name" value="MITOCHONDRIAL RNA PSEUDOURIDINE SYNTHASE"/>
    <property type="match status" value="1"/>
</dbReference>
<evidence type="ECO:0000256" key="6">
    <source>
        <dbReference type="RuleBase" id="RU362028"/>
    </source>
</evidence>
<dbReference type="Proteomes" id="UP000273119">
    <property type="component" value="Unassembled WGS sequence"/>
</dbReference>
<comment type="function">
    <text evidence="6">Responsible for synthesis of pseudouridine from uracil.</text>
</comment>
<dbReference type="AlphaFoldDB" id="A0A496PMB0"/>
<dbReference type="GO" id="GO:0000455">
    <property type="term" value="P:enzyme-directed rRNA pseudouridine synthesis"/>
    <property type="evidence" value="ECO:0007669"/>
    <property type="project" value="UniProtKB-ARBA"/>
</dbReference>
<dbReference type="NCBIfam" id="TIGR00005">
    <property type="entry name" value="rluA_subfam"/>
    <property type="match status" value="1"/>
</dbReference>
<dbReference type="SUPFAM" id="SSF55120">
    <property type="entry name" value="Pseudouridine synthase"/>
    <property type="match status" value="1"/>
</dbReference>
<dbReference type="InterPro" id="IPR002942">
    <property type="entry name" value="S4_RNA-bd"/>
</dbReference>
<dbReference type="GO" id="GO:0003723">
    <property type="term" value="F:RNA binding"/>
    <property type="evidence" value="ECO:0007669"/>
    <property type="project" value="UniProtKB-KW"/>
</dbReference>
<reference evidence="8 9" key="1">
    <citation type="submission" date="2018-07" db="EMBL/GenBank/DDBJ databases">
        <title>Arthrobacter sp. nov., isolated from raw cow's milk with high bacterial count.</title>
        <authorList>
            <person name="Hahne J."/>
            <person name="Isele D."/>
            <person name="Lipski A."/>
        </authorList>
    </citation>
    <scope>NUCLEOTIDE SEQUENCE [LARGE SCALE GENOMIC DNA]</scope>
    <source>
        <strain evidence="8 9">JZ R-183</strain>
    </source>
</reference>
<organism evidence="8 9">
    <name type="scientific">Galactobacter caseinivorans</name>
    <dbReference type="NCBI Taxonomy" id="2676123"/>
    <lineage>
        <taxon>Bacteria</taxon>
        <taxon>Bacillati</taxon>
        <taxon>Actinomycetota</taxon>
        <taxon>Actinomycetes</taxon>
        <taxon>Micrococcales</taxon>
        <taxon>Micrococcaceae</taxon>
        <taxon>Galactobacter</taxon>
    </lineage>
</organism>
<gene>
    <name evidence="8" type="ORF">DWQ67_02225</name>
</gene>
<feature type="active site" evidence="4">
    <location>
        <position position="143"/>
    </location>
</feature>
<evidence type="ECO:0000259" key="7">
    <source>
        <dbReference type="SMART" id="SM00363"/>
    </source>
</evidence>
<comment type="catalytic activity">
    <reaction evidence="1 6">
        <text>a uridine in RNA = a pseudouridine in RNA</text>
        <dbReference type="Rhea" id="RHEA:48348"/>
        <dbReference type="Rhea" id="RHEA-COMP:12068"/>
        <dbReference type="Rhea" id="RHEA-COMP:12069"/>
        <dbReference type="ChEBI" id="CHEBI:65314"/>
        <dbReference type="ChEBI" id="CHEBI:65315"/>
    </reaction>
</comment>
<dbReference type="RefSeq" id="WP_121483935.1">
    <property type="nucleotide sequence ID" value="NZ_QQXL01000001.1"/>
</dbReference>
<dbReference type="SMART" id="SM00363">
    <property type="entry name" value="S4"/>
    <property type="match status" value="1"/>
</dbReference>
<dbReference type="InterPro" id="IPR006145">
    <property type="entry name" value="PsdUridine_synth_RsuA/RluA"/>
</dbReference>
<keyword evidence="5" id="KW-0694">RNA-binding</keyword>
<dbReference type="PANTHER" id="PTHR21600:SF44">
    <property type="entry name" value="RIBOSOMAL LARGE SUBUNIT PSEUDOURIDINE SYNTHASE D"/>
    <property type="match status" value="1"/>
</dbReference>
<dbReference type="SUPFAM" id="SSF55174">
    <property type="entry name" value="Alpha-L RNA-binding motif"/>
    <property type="match status" value="1"/>
</dbReference>
<dbReference type="EC" id="5.4.99.-" evidence="6"/>
<evidence type="ECO:0000256" key="2">
    <source>
        <dbReference type="ARBA" id="ARBA00010876"/>
    </source>
</evidence>
<dbReference type="CDD" id="cd00165">
    <property type="entry name" value="S4"/>
    <property type="match status" value="1"/>
</dbReference>
<dbReference type="Gene3D" id="3.30.2350.10">
    <property type="entry name" value="Pseudouridine synthase"/>
    <property type="match status" value="1"/>
</dbReference>
<dbReference type="InterPro" id="IPR020103">
    <property type="entry name" value="PsdUridine_synth_cat_dom_sf"/>
</dbReference>
<dbReference type="InterPro" id="IPR006225">
    <property type="entry name" value="PsdUridine_synth_RluC/D"/>
</dbReference>
<keyword evidence="3 6" id="KW-0413">Isomerase</keyword>
<dbReference type="Pfam" id="PF01479">
    <property type="entry name" value="S4"/>
    <property type="match status" value="1"/>
</dbReference>
<dbReference type="InterPro" id="IPR050188">
    <property type="entry name" value="RluA_PseudoU_synthase"/>
</dbReference>
<evidence type="ECO:0000256" key="1">
    <source>
        <dbReference type="ARBA" id="ARBA00000073"/>
    </source>
</evidence>
<keyword evidence="9" id="KW-1185">Reference proteome</keyword>
<name>A0A496PMB0_9MICC</name>
<dbReference type="EMBL" id="QQXL01000001">
    <property type="protein sequence ID" value="RKW71672.1"/>
    <property type="molecule type" value="Genomic_DNA"/>
</dbReference>
<evidence type="ECO:0000313" key="8">
    <source>
        <dbReference type="EMBL" id="RKW71672.1"/>
    </source>
</evidence>
<sequence length="310" mass="33048">MSEENVAETHLSVDPAVVDGESRLDVLVAIEAEVSRSVAVAWLKEGRVSVDGKVAAKSLRPAAGAQIVVRVPAPKSYVEELVQPLPVLYEDNDLIIINKPVGVAAHPSPGWVGPTVSGQLVAQGVSISTSGAAERQGIVHRLDVGTSGCMAVAKSERAYTGLKAAFHDRTPTKVYHAVVQGLPEPLKGTIDAPIGRHPGASWRFAVTTEGRRAVTHYEVVEAFGPASLVQVRLETGRTHQIRVHFAALHHALVGDQQYGADPKAAAQLGLTRQWLHAVGLGFEHPVTGERVEVQAEYPNDLVTSLEILRG</sequence>
<evidence type="ECO:0000256" key="3">
    <source>
        <dbReference type="ARBA" id="ARBA00023235"/>
    </source>
</evidence>
<dbReference type="CDD" id="cd02869">
    <property type="entry name" value="PseudoU_synth_RluA_like"/>
    <property type="match status" value="1"/>
</dbReference>
<evidence type="ECO:0000313" key="9">
    <source>
        <dbReference type="Proteomes" id="UP000273119"/>
    </source>
</evidence>
<dbReference type="Pfam" id="PF00849">
    <property type="entry name" value="PseudoU_synth_2"/>
    <property type="match status" value="1"/>
</dbReference>
<feature type="domain" description="RNA-binding S4" evidence="7">
    <location>
        <begin position="22"/>
        <end position="86"/>
    </location>
</feature>
<accession>A0A496PMB0</accession>
<proteinExistence type="inferred from homology"/>
<dbReference type="Gene3D" id="3.10.290.10">
    <property type="entry name" value="RNA-binding S4 domain"/>
    <property type="match status" value="1"/>
</dbReference>
<dbReference type="PROSITE" id="PS50889">
    <property type="entry name" value="S4"/>
    <property type="match status" value="1"/>
</dbReference>
<evidence type="ECO:0000256" key="5">
    <source>
        <dbReference type="PROSITE-ProRule" id="PRU00182"/>
    </source>
</evidence>
<comment type="similarity">
    <text evidence="2 6">Belongs to the pseudouridine synthase RluA family.</text>
</comment>
<dbReference type="GO" id="GO:0120159">
    <property type="term" value="F:rRNA pseudouridine synthase activity"/>
    <property type="evidence" value="ECO:0007669"/>
    <property type="project" value="UniProtKB-ARBA"/>
</dbReference>